<dbReference type="InterPro" id="IPR024964">
    <property type="entry name" value="CTLH/CRA"/>
</dbReference>
<dbReference type="PROSITE" id="PS50897">
    <property type="entry name" value="CTLH"/>
    <property type="match status" value="1"/>
</dbReference>
<evidence type="ECO:0000256" key="1">
    <source>
        <dbReference type="ARBA" id="ARBA00004109"/>
    </source>
</evidence>
<evidence type="ECO:0000256" key="7">
    <source>
        <dbReference type="ARBA" id="ARBA00022833"/>
    </source>
</evidence>
<evidence type="ECO:0000259" key="13">
    <source>
        <dbReference type="PROSITE" id="PS51867"/>
    </source>
</evidence>
<protein>
    <recommendedName>
        <fullName evidence="3">E3 ubiquitin-protein transferase MAEA</fullName>
    </recommendedName>
    <alternativeName>
        <fullName evidence="9">Macrophage erythroblast attacher</fullName>
    </alternativeName>
</protein>
<dbReference type="PANTHER" id="PTHR12170">
    <property type="entry name" value="MACROPHAGE ERYTHROBLAST ATTACHER-RELATED"/>
    <property type="match status" value="1"/>
</dbReference>
<reference evidence="14" key="2">
    <citation type="journal article" date="2020" name="BMC">
        <title>Leishmania infection induces a limited differential gene expression in the sand fly midgut.</title>
        <authorList>
            <person name="Coutinho-Abreu I.V."/>
            <person name="Serafim T.D."/>
            <person name="Meneses C."/>
            <person name="Kamhawi S."/>
            <person name="Oliveira F."/>
            <person name="Valenzuela J.G."/>
        </authorList>
    </citation>
    <scope>NUCLEOTIDE SEQUENCE</scope>
    <source>
        <strain evidence="14">Jacobina</strain>
        <tissue evidence="14">Midgut</tissue>
    </source>
</reference>
<dbReference type="OrthoDB" id="1933455at2759"/>
<dbReference type="SMART" id="SM00757">
    <property type="entry name" value="CRA"/>
    <property type="match status" value="1"/>
</dbReference>
<keyword evidence="4" id="KW-0963">Cytoplasm</keyword>
<feature type="coiled-coil region" evidence="11">
    <location>
        <begin position="17"/>
        <end position="48"/>
    </location>
</feature>
<dbReference type="GO" id="GO:0034657">
    <property type="term" value="C:GID complex"/>
    <property type="evidence" value="ECO:0007669"/>
    <property type="project" value="TreeGrafter"/>
</dbReference>
<keyword evidence="5" id="KW-0479">Metal-binding</keyword>
<evidence type="ECO:0000313" key="15">
    <source>
        <dbReference type="EnsemblMetazoa" id="LLOJ001067-PA"/>
    </source>
</evidence>
<dbReference type="VEuPathDB" id="VectorBase:LLONM1_001692"/>
<sequence>MMSEVKAIEHPTLKVPYEILNKKFRNAQKQLDRELNQIQNVASELEKGLTNGSAGEISRLLGGVVERLQVLKRKAEESISEEIAAGYVCKRRLEHLKQNVVALPNPDIEVQLAATNQWKKTRLDRMIVEHFLRLGYYESAERLAIRSGIRDLTNLDIFQTSREVEQDLANHRTTKCMLWCNENKSKLRKICSNIEFQLRMQEFVELVRLDRRLDAVKHARKYFPDFGTEQLKEIRQCMGLLAFPVTTEIEPYKSLFDPQRWNDLVLNFRMENYRLFQLATQSVLSVAVQAGLSALKTPQCYSIGSKNISCPVCQENFNEIAENLPYSHCAQSRLICRVTGKPLNEHNLPMMLPNGQIFGQQALPHITKENGIIVCPITNQTFCQPKIEKVFVM</sequence>
<keyword evidence="11" id="KW-0175">Coiled coil</keyword>
<dbReference type="VEuPathDB" id="VectorBase:LLOJ001067"/>
<keyword evidence="16" id="KW-1185">Reference proteome</keyword>
<dbReference type="EMBL" id="GITU01004059">
    <property type="protein sequence ID" value="MBC1172762.1"/>
    <property type="molecule type" value="Transcribed_RNA"/>
</dbReference>
<proteinExistence type="predicted"/>
<evidence type="ECO:0000256" key="5">
    <source>
        <dbReference type="ARBA" id="ARBA00022723"/>
    </source>
</evidence>
<organism evidence="15 16">
    <name type="scientific">Lutzomyia longipalpis</name>
    <name type="common">Sand fly</name>
    <dbReference type="NCBI Taxonomy" id="7200"/>
    <lineage>
        <taxon>Eukaryota</taxon>
        <taxon>Metazoa</taxon>
        <taxon>Ecdysozoa</taxon>
        <taxon>Arthropoda</taxon>
        <taxon>Hexapoda</taxon>
        <taxon>Insecta</taxon>
        <taxon>Pterygota</taxon>
        <taxon>Neoptera</taxon>
        <taxon>Endopterygota</taxon>
        <taxon>Diptera</taxon>
        <taxon>Nematocera</taxon>
        <taxon>Psychodoidea</taxon>
        <taxon>Psychodidae</taxon>
        <taxon>Lutzomyia</taxon>
        <taxon>Lutzomyia</taxon>
    </lineage>
</organism>
<dbReference type="InterPro" id="IPR045098">
    <property type="entry name" value="Fyv10_fam"/>
</dbReference>
<dbReference type="EnsemblMetazoa" id="LLOJ001067-RA">
    <property type="protein sequence ID" value="LLOJ001067-PA"/>
    <property type="gene ID" value="LLOJ001067"/>
</dbReference>
<dbReference type="CTD" id="326135"/>
<dbReference type="InterPro" id="IPR006595">
    <property type="entry name" value="CTLH_C"/>
</dbReference>
<dbReference type="KEGG" id="lll:129797097"/>
<evidence type="ECO:0000256" key="11">
    <source>
        <dbReference type="SAM" id="Coils"/>
    </source>
</evidence>
<dbReference type="PROSITE" id="PS51867">
    <property type="entry name" value="ZF_RING_GID"/>
    <property type="match status" value="1"/>
</dbReference>
<evidence type="ECO:0000256" key="3">
    <source>
        <dbReference type="ARBA" id="ARBA00014384"/>
    </source>
</evidence>
<dbReference type="Proteomes" id="UP000092461">
    <property type="component" value="Unassembled WGS sequence"/>
</dbReference>
<keyword evidence="7" id="KW-0862">Zinc</keyword>
<dbReference type="InterPro" id="IPR006594">
    <property type="entry name" value="LisH"/>
</dbReference>
<name>A0A1B0GH92_LUTLO</name>
<dbReference type="GO" id="GO:0043249">
    <property type="term" value="P:erythrocyte maturation"/>
    <property type="evidence" value="ECO:0007669"/>
    <property type="project" value="UniProtKB-KW"/>
</dbReference>
<comment type="subcellular location">
    <subcellularLocation>
        <location evidence="2">Cytoplasm</location>
    </subcellularLocation>
    <subcellularLocation>
        <location evidence="1">Nucleus matrix</location>
    </subcellularLocation>
</comment>
<evidence type="ECO:0000313" key="14">
    <source>
        <dbReference type="EMBL" id="MBC1172762.1"/>
    </source>
</evidence>
<keyword evidence="6 10" id="KW-0863">Zinc-finger</keyword>
<keyword evidence="8" id="KW-0265">Erythrocyte maturation</keyword>
<evidence type="ECO:0000256" key="10">
    <source>
        <dbReference type="PROSITE-ProRule" id="PRU01215"/>
    </source>
</evidence>
<evidence type="ECO:0000256" key="9">
    <source>
        <dbReference type="ARBA" id="ARBA00029678"/>
    </source>
</evidence>
<evidence type="ECO:0000256" key="2">
    <source>
        <dbReference type="ARBA" id="ARBA00004496"/>
    </source>
</evidence>
<dbReference type="SMART" id="SM00668">
    <property type="entry name" value="CTLH"/>
    <property type="match status" value="1"/>
</dbReference>
<dbReference type="PROSITE" id="PS50896">
    <property type="entry name" value="LISH"/>
    <property type="match status" value="1"/>
</dbReference>
<reference evidence="15" key="3">
    <citation type="submission" date="2020-05" db="UniProtKB">
        <authorList>
            <consortium name="EnsemblMetazoa"/>
        </authorList>
    </citation>
    <scope>IDENTIFICATION</scope>
    <source>
        <strain evidence="15">Jacobina</strain>
    </source>
</reference>
<dbReference type="EMBL" id="AJWK01004085">
    <property type="status" value="NOT_ANNOTATED_CDS"/>
    <property type="molecule type" value="Genomic_DNA"/>
</dbReference>
<dbReference type="GO" id="GO:0016363">
    <property type="term" value="C:nuclear matrix"/>
    <property type="evidence" value="ECO:0007669"/>
    <property type="project" value="UniProtKB-SubCell"/>
</dbReference>
<dbReference type="GO" id="GO:0043161">
    <property type="term" value="P:proteasome-mediated ubiquitin-dependent protein catabolic process"/>
    <property type="evidence" value="ECO:0007669"/>
    <property type="project" value="InterPro"/>
</dbReference>
<dbReference type="InterPro" id="IPR013144">
    <property type="entry name" value="CRA_dom"/>
</dbReference>
<evidence type="ECO:0000313" key="16">
    <source>
        <dbReference type="Proteomes" id="UP000092461"/>
    </source>
</evidence>
<dbReference type="PANTHER" id="PTHR12170:SF2">
    <property type="entry name" value="E3 UBIQUITIN-PROTEIN TRANSFERASE MAEA"/>
    <property type="match status" value="1"/>
</dbReference>
<dbReference type="GO" id="GO:0061630">
    <property type="term" value="F:ubiquitin protein ligase activity"/>
    <property type="evidence" value="ECO:0007669"/>
    <property type="project" value="InterPro"/>
</dbReference>
<dbReference type="CDD" id="cd16659">
    <property type="entry name" value="RING-Ubox_Emp"/>
    <property type="match status" value="1"/>
</dbReference>
<reference evidence="16" key="1">
    <citation type="submission" date="2012-05" db="EMBL/GenBank/DDBJ databases">
        <title>Whole Genome Assembly of Lutzomyia longipalpis.</title>
        <authorList>
            <person name="Richards S."/>
            <person name="Qu C."/>
            <person name="Dillon R."/>
            <person name="Worley K."/>
            <person name="Scherer S."/>
            <person name="Batterton M."/>
            <person name="Taylor A."/>
            <person name="Hawes A."/>
            <person name="Hernandez B."/>
            <person name="Kovar C."/>
            <person name="Mandapat C."/>
            <person name="Pham C."/>
            <person name="Qu C."/>
            <person name="Jing C."/>
            <person name="Bess C."/>
            <person name="Bandaranaike D."/>
            <person name="Ngo D."/>
            <person name="Ongeri F."/>
            <person name="Arias F."/>
            <person name="Lara F."/>
            <person name="Weissenberger G."/>
            <person name="Kamau G."/>
            <person name="Han H."/>
            <person name="Shen H."/>
            <person name="Dinh H."/>
            <person name="Khalil I."/>
            <person name="Jones J."/>
            <person name="Shafer J."/>
            <person name="Jayaseelan J."/>
            <person name="Quiroz J."/>
            <person name="Blankenburg K."/>
            <person name="Nguyen L."/>
            <person name="Jackson L."/>
            <person name="Francisco L."/>
            <person name="Tang L.-Y."/>
            <person name="Pu L.-L."/>
            <person name="Perales L."/>
            <person name="Lorensuhewa L."/>
            <person name="Munidasa M."/>
            <person name="Coyle M."/>
            <person name="Taylor M."/>
            <person name="Puazo M."/>
            <person name="Firestine M."/>
            <person name="Scheel M."/>
            <person name="Javaid M."/>
            <person name="Wang M."/>
            <person name="Li M."/>
            <person name="Tabassum N."/>
            <person name="Saada N."/>
            <person name="Osuji N."/>
            <person name="Aqrawi P."/>
            <person name="Fu Q."/>
            <person name="Thornton R."/>
            <person name="Raj R."/>
            <person name="Goodspeed R."/>
            <person name="Mata R."/>
            <person name="Najjar R."/>
            <person name="Gubbala S."/>
            <person name="Lee S."/>
            <person name="Denson S."/>
            <person name="Patil S."/>
            <person name="Macmil S."/>
            <person name="Qi S."/>
            <person name="Matskevitch T."/>
            <person name="Palculict T."/>
            <person name="Mathew T."/>
            <person name="Vee V."/>
            <person name="Velamala V."/>
            <person name="Korchina V."/>
            <person name="Cai W."/>
            <person name="Liu W."/>
            <person name="Dai W."/>
            <person name="Zou X."/>
            <person name="Zhu Y."/>
            <person name="Zhang Y."/>
            <person name="Wu Y.-Q."/>
            <person name="Xin Y."/>
            <person name="Nazarath L."/>
            <person name="Kovar C."/>
            <person name="Han Y."/>
            <person name="Muzny D."/>
            <person name="Gibbs R."/>
        </authorList>
    </citation>
    <scope>NUCLEOTIDE SEQUENCE [LARGE SCALE GENOMIC DNA]</scope>
    <source>
        <strain evidence="16">Jacobina</strain>
    </source>
</reference>
<feature type="domain" description="RING-Gid-type" evidence="13">
    <location>
        <begin position="310"/>
        <end position="378"/>
    </location>
</feature>
<evidence type="ECO:0000256" key="4">
    <source>
        <dbReference type="ARBA" id="ARBA00022490"/>
    </source>
</evidence>
<dbReference type="AlphaFoldDB" id="A0A1B0GH92"/>
<dbReference type="InterPro" id="IPR044063">
    <property type="entry name" value="ZF_RING_GID"/>
</dbReference>
<dbReference type="GO" id="GO:0008270">
    <property type="term" value="F:zinc ion binding"/>
    <property type="evidence" value="ECO:0007669"/>
    <property type="project" value="UniProtKB-KW"/>
</dbReference>
<evidence type="ECO:0000259" key="12">
    <source>
        <dbReference type="PROSITE" id="PS50897"/>
    </source>
</evidence>
<dbReference type="GO" id="GO:0005737">
    <property type="term" value="C:cytoplasm"/>
    <property type="evidence" value="ECO:0007669"/>
    <property type="project" value="UniProtKB-SubCell"/>
</dbReference>
<evidence type="ECO:0000256" key="6">
    <source>
        <dbReference type="ARBA" id="ARBA00022771"/>
    </source>
</evidence>
<accession>A0A1B0GH92</accession>
<feature type="domain" description="CTLH" evidence="12">
    <location>
        <begin position="157"/>
        <end position="214"/>
    </location>
</feature>
<feature type="zinc finger region" description="RING-Gid-type" evidence="10">
    <location>
        <begin position="310"/>
        <end position="378"/>
    </location>
</feature>
<evidence type="ECO:0000256" key="8">
    <source>
        <dbReference type="ARBA" id="ARBA00023057"/>
    </source>
</evidence>
<dbReference type="Pfam" id="PF10607">
    <property type="entry name" value="CTLH"/>
    <property type="match status" value="1"/>
</dbReference>
<dbReference type="GeneID" id="129797097"/>
<dbReference type="RefSeq" id="XP_055695384.1">
    <property type="nucleotide sequence ID" value="XM_055839409.1"/>
</dbReference>